<dbReference type="PRINTS" id="PR00182">
    <property type="entry name" value="ECOLNEIPORIN"/>
</dbReference>
<evidence type="ECO:0000313" key="13">
    <source>
        <dbReference type="EMBL" id="TFW35644.1"/>
    </source>
</evidence>
<dbReference type="Gene3D" id="2.40.160.10">
    <property type="entry name" value="Porin"/>
    <property type="match status" value="1"/>
</dbReference>
<reference evidence="13 14" key="1">
    <citation type="submission" date="2019-03" db="EMBL/GenBank/DDBJ databases">
        <title>Draft genome of Massilia hortus sp. nov., a novel bacterial species of the Oxalobacteraceae family.</title>
        <authorList>
            <person name="Peta V."/>
            <person name="Raths R."/>
            <person name="Bucking H."/>
        </authorList>
    </citation>
    <scope>NUCLEOTIDE SEQUENCE [LARGE SCALE GENOMIC DNA]</scope>
    <source>
        <strain evidence="13 14">ONC3</strain>
    </source>
</reference>
<dbReference type="EMBL" id="SPUM01000008">
    <property type="protein sequence ID" value="TFW35644.1"/>
    <property type="molecule type" value="Genomic_DNA"/>
</dbReference>
<dbReference type="PANTHER" id="PTHR34501">
    <property type="entry name" value="PROTEIN YDDL-RELATED"/>
    <property type="match status" value="1"/>
</dbReference>
<evidence type="ECO:0000256" key="8">
    <source>
        <dbReference type="ARBA" id="ARBA00023114"/>
    </source>
</evidence>
<organism evidence="13 14">
    <name type="scientific">Massilia horti</name>
    <dbReference type="NCBI Taxonomy" id="2562153"/>
    <lineage>
        <taxon>Bacteria</taxon>
        <taxon>Pseudomonadati</taxon>
        <taxon>Pseudomonadota</taxon>
        <taxon>Betaproteobacteria</taxon>
        <taxon>Burkholderiales</taxon>
        <taxon>Oxalobacteraceae</taxon>
        <taxon>Telluria group</taxon>
        <taxon>Massilia</taxon>
    </lineage>
</organism>
<dbReference type="OrthoDB" id="5289162at2"/>
<keyword evidence="10" id="KW-0998">Cell outer membrane</keyword>
<comment type="subunit">
    <text evidence="2">Homotrimer.</text>
</comment>
<dbReference type="InterPro" id="IPR033900">
    <property type="entry name" value="Gram_neg_porin_domain"/>
</dbReference>
<keyword evidence="4" id="KW-1134">Transmembrane beta strand</keyword>
<dbReference type="GO" id="GO:0009279">
    <property type="term" value="C:cell outer membrane"/>
    <property type="evidence" value="ECO:0007669"/>
    <property type="project" value="UniProtKB-SubCell"/>
</dbReference>
<evidence type="ECO:0000256" key="9">
    <source>
        <dbReference type="ARBA" id="ARBA00023136"/>
    </source>
</evidence>
<dbReference type="SUPFAM" id="SSF56935">
    <property type="entry name" value="Porins"/>
    <property type="match status" value="1"/>
</dbReference>
<keyword evidence="7" id="KW-0406">Ion transport</keyword>
<dbReference type="Proteomes" id="UP000297258">
    <property type="component" value="Unassembled WGS sequence"/>
</dbReference>
<keyword evidence="5" id="KW-0812">Transmembrane</keyword>
<dbReference type="InterPro" id="IPR050298">
    <property type="entry name" value="Gram-neg_bact_OMP"/>
</dbReference>
<evidence type="ECO:0000259" key="12">
    <source>
        <dbReference type="Pfam" id="PF13609"/>
    </source>
</evidence>
<evidence type="ECO:0000313" key="14">
    <source>
        <dbReference type="Proteomes" id="UP000297258"/>
    </source>
</evidence>
<dbReference type="GO" id="GO:0046930">
    <property type="term" value="C:pore complex"/>
    <property type="evidence" value="ECO:0007669"/>
    <property type="project" value="UniProtKB-KW"/>
</dbReference>
<dbReference type="InterPro" id="IPR023614">
    <property type="entry name" value="Porin_dom_sf"/>
</dbReference>
<accession>A0A4Y9TAL7</accession>
<keyword evidence="6 11" id="KW-0732">Signal</keyword>
<dbReference type="PRINTS" id="PR00184">
    <property type="entry name" value="NEISSPPORIN"/>
</dbReference>
<protein>
    <submittedName>
        <fullName evidence="13">Porin</fullName>
    </submittedName>
</protein>
<dbReference type="AlphaFoldDB" id="A0A4Y9TAL7"/>
<dbReference type="CDD" id="cd00342">
    <property type="entry name" value="gram_neg_porins"/>
    <property type="match status" value="1"/>
</dbReference>
<keyword evidence="3" id="KW-0813">Transport</keyword>
<comment type="subcellular location">
    <subcellularLocation>
        <location evidence="1">Cell outer membrane</location>
        <topology evidence="1">Multi-pass membrane protein</topology>
    </subcellularLocation>
</comment>
<feature type="chain" id="PRO_5021405928" evidence="11">
    <location>
        <begin position="21"/>
        <end position="328"/>
    </location>
</feature>
<evidence type="ECO:0000256" key="5">
    <source>
        <dbReference type="ARBA" id="ARBA00022692"/>
    </source>
</evidence>
<dbReference type="GO" id="GO:0034220">
    <property type="term" value="P:monoatomic ion transmembrane transport"/>
    <property type="evidence" value="ECO:0007669"/>
    <property type="project" value="InterPro"/>
</dbReference>
<dbReference type="InterPro" id="IPR002299">
    <property type="entry name" value="Porin_Neis"/>
</dbReference>
<feature type="domain" description="Porin" evidence="12">
    <location>
        <begin position="8"/>
        <end position="305"/>
    </location>
</feature>
<evidence type="ECO:0000256" key="11">
    <source>
        <dbReference type="SAM" id="SignalP"/>
    </source>
</evidence>
<dbReference type="GO" id="GO:0015288">
    <property type="term" value="F:porin activity"/>
    <property type="evidence" value="ECO:0007669"/>
    <property type="project" value="UniProtKB-KW"/>
</dbReference>
<sequence>MSKKVSIAAILAGVAGIASAQTNVTVYGILDTGLAVSNGGPNGQQVSVANGVSTNSRLGFKGTEKLNNDLSVNFVLEAAIAVDTGGTDKDNLLFGRESWVGLQSKKLGMIAIGRQYTPIYKTLTALDPFANNFGGAAGRLMKAETGGTRASNTVTYSSPVMGGFDTKLFYAAGEQPGDTAKARQLAASVGYESGRLALRVAHHQTNNATATDSSGTTLYMAKYDFGVAIGSIGYGVSHGMKTTDERDLLLGVTVPLGPHKFMANYIRKNDRATSTDFDANQVAMAYAYSLSKRTALYAAYARLDNIRFTTTKFGTGPREFDMGIRHSF</sequence>
<evidence type="ECO:0000256" key="1">
    <source>
        <dbReference type="ARBA" id="ARBA00004571"/>
    </source>
</evidence>
<feature type="signal peptide" evidence="11">
    <location>
        <begin position="1"/>
        <end position="20"/>
    </location>
</feature>
<evidence type="ECO:0000256" key="3">
    <source>
        <dbReference type="ARBA" id="ARBA00022448"/>
    </source>
</evidence>
<evidence type="ECO:0000256" key="6">
    <source>
        <dbReference type="ARBA" id="ARBA00022729"/>
    </source>
</evidence>
<dbReference type="Pfam" id="PF13609">
    <property type="entry name" value="Porin_4"/>
    <property type="match status" value="1"/>
</dbReference>
<gene>
    <name evidence="13" type="ORF">E4O92_01420</name>
</gene>
<evidence type="ECO:0000256" key="7">
    <source>
        <dbReference type="ARBA" id="ARBA00023065"/>
    </source>
</evidence>
<dbReference type="PANTHER" id="PTHR34501:SF9">
    <property type="entry name" value="MAJOR OUTER MEMBRANE PROTEIN P.IA"/>
    <property type="match status" value="1"/>
</dbReference>
<evidence type="ECO:0000256" key="10">
    <source>
        <dbReference type="ARBA" id="ARBA00023237"/>
    </source>
</evidence>
<evidence type="ECO:0000256" key="2">
    <source>
        <dbReference type="ARBA" id="ARBA00011233"/>
    </source>
</evidence>
<proteinExistence type="predicted"/>
<comment type="caution">
    <text evidence="13">The sequence shown here is derived from an EMBL/GenBank/DDBJ whole genome shotgun (WGS) entry which is preliminary data.</text>
</comment>
<dbReference type="InterPro" id="IPR001702">
    <property type="entry name" value="Porin_Gram-ve"/>
</dbReference>
<evidence type="ECO:0000256" key="4">
    <source>
        <dbReference type="ARBA" id="ARBA00022452"/>
    </source>
</evidence>
<name>A0A4Y9TAL7_9BURK</name>
<keyword evidence="14" id="KW-1185">Reference proteome</keyword>
<dbReference type="RefSeq" id="WP_135187963.1">
    <property type="nucleotide sequence ID" value="NZ_SPUM01000008.1"/>
</dbReference>
<keyword evidence="9" id="KW-0472">Membrane</keyword>
<keyword evidence="8" id="KW-0626">Porin</keyword>